<gene>
    <name evidence="7" type="ORF">ROA7023_01527</name>
</gene>
<dbReference type="EC" id="2.7.6.2" evidence="5"/>
<dbReference type="GO" id="GO:0006772">
    <property type="term" value="P:thiamine metabolic process"/>
    <property type="evidence" value="ECO:0007669"/>
    <property type="project" value="UniProtKB-UniRule"/>
</dbReference>
<evidence type="ECO:0000256" key="2">
    <source>
        <dbReference type="ARBA" id="ARBA00022741"/>
    </source>
</evidence>
<keyword evidence="3 7" id="KW-0418">Kinase</keyword>
<dbReference type="Proteomes" id="UP000193900">
    <property type="component" value="Unassembled WGS sequence"/>
</dbReference>
<reference evidence="7 8" key="1">
    <citation type="submission" date="2017-03" db="EMBL/GenBank/DDBJ databases">
        <authorList>
            <person name="Afonso C.L."/>
            <person name="Miller P.J."/>
            <person name="Scott M.A."/>
            <person name="Spackman E."/>
            <person name="Goraichik I."/>
            <person name="Dimitrov K.M."/>
            <person name="Suarez D.L."/>
            <person name="Swayne D.E."/>
        </authorList>
    </citation>
    <scope>NUCLEOTIDE SEQUENCE [LARGE SCALE GENOMIC DNA]</scope>
    <source>
        <strain evidence="7 8">CECT 7023</strain>
    </source>
</reference>
<keyword evidence="2" id="KW-0547">Nucleotide-binding</keyword>
<keyword evidence="4" id="KW-0067">ATP-binding</keyword>
<evidence type="ECO:0000256" key="4">
    <source>
        <dbReference type="ARBA" id="ARBA00022840"/>
    </source>
</evidence>
<dbReference type="CDD" id="cd07995">
    <property type="entry name" value="TPK"/>
    <property type="match status" value="1"/>
</dbReference>
<dbReference type="PANTHER" id="PTHR41299:SF1">
    <property type="entry name" value="THIAMINE PYROPHOSPHOKINASE"/>
    <property type="match status" value="1"/>
</dbReference>
<dbReference type="Gene3D" id="3.40.50.10240">
    <property type="entry name" value="Thiamin pyrophosphokinase, catalytic domain"/>
    <property type="match status" value="1"/>
</dbReference>
<dbReference type="InterPro" id="IPR006282">
    <property type="entry name" value="Thi_PPkinase"/>
</dbReference>
<proteinExistence type="predicted"/>
<feature type="domain" description="Thiamin pyrophosphokinase catalytic" evidence="6">
    <location>
        <begin position="31"/>
        <end position="124"/>
    </location>
</feature>
<dbReference type="SUPFAM" id="SSF63999">
    <property type="entry name" value="Thiamin pyrophosphokinase, catalytic domain"/>
    <property type="match status" value="1"/>
</dbReference>
<dbReference type="InterPro" id="IPR053149">
    <property type="entry name" value="TPK"/>
</dbReference>
<dbReference type="Pfam" id="PF04263">
    <property type="entry name" value="TPK_catalytic"/>
    <property type="match status" value="1"/>
</dbReference>
<accession>A0A1Y5SFP5</accession>
<dbReference type="SUPFAM" id="SSF63862">
    <property type="entry name" value="Thiamin pyrophosphokinase, substrate-binding domain"/>
    <property type="match status" value="1"/>
</dbReference>
<evidence type="ECO:0000256" key="1">
    <source>
        <dbReference type="ARBA" id="ARBA00022679"/>
    </source>
</evidence>
<dbReference type="GO" id="GO:0016301">
    <property type="term" value="F:kinase activity"/>
    <property type="evidence" value="ECO:0007669"/>
    <property type="project" value="UniProtKB-KW"/>
</dbReference>
<protein>
    <recommendedName>
        <fullName evidence="5">Thiamine diphosphokinase</fullName>
        <ecNumber evidence="5">2.7.6.2</ecNumber>
    </recommendedName>
</protein>
<dbReference type="InterPro" id="IPR007371">
    <property type="entry name" value="TPK_catalytic"/>
</dbReference>
<dbReference type="InterPro" id="IPR036371">
    <property type="entry name" value="TPK_B1-bd_sf"/>
</dbReference>
<evidence type="ECO:0000256" key="5">
    <source>
        <dbReference type="NCBIfam" id="TIGR01378"/>
    </source>
</evidence>
<dbReference type="GO" id="GO:0009229">
    <property type="term" value="P:thiamine diphosphate biosynthetic process"/>
    <property type="evidence" value="ECO:0007669"/>
    <property type="project" value="InterPro"/>
</dbReference>
<sequence>MNGAIVLSDAPVTLIGGGVTGPEDLALARAHAPRLVAADGGGDSALAAGCRPEAVIGDMDSLSPAGRDALAEVLHPVSEQETTDFDKALCAIDAPLVLAVGMTGGRIDHDLAAFNVLVRRAARRCVVIGAESLVFLAPPVLELDVPVGSLVSLFPMGPVTGRSEGLEWPIDGLGFAPWGRSGTSNAASGPVRLEFSDPRMLVILPREALADVVEALGAQGSGWPG</sequence>
<dbReference type="NCBIfam" id="TIGR01378">
    <property type="entry name" value="thi_PPkinase"/>
    <property type="match status" value="1"/>
</dbReference>
<dbReference type="AlphaFoldDB" id="A0A1Y5SFP5"/>
<dbReference type="InterPro" id="IPR036759">
    <property type="entry name" value="TPK_catalytic_sf"/>
</dbReference>
<dbReference type="PANTHER" id="PTHR41299">
    <property type="entry name" value="THIAMINE PYROPHOSPHOKINASE"/>
    <property type="match status" value="1"/>
</dbReference>
<evidence type="ECO:0000313" key="8">
    <source>
        <dbReference type="Proteomes" id="UP000193900"/>
    </source>
</evidence>
<dbReference type="GO" id="GO:0005524">
    <property type="term" value="F:ATP binding"/>
    <property type="evidence" value="ECO:0007669"/>
    <property type="project" value="UniProtKB-KW"/>
</dbReference>
<evidence type="ECO:0000259" key="6">
    <source>
        <dbReference type="Pfam" id="PF04263"/>
    </source>
</evidence>
<dbReference type="RefSeq" id="WP_234992080.1">
    <property type="nucleotide sequence ID" value="NZ_FWFZ01000006.1"/>
</dbReference>
<keyword evidence="8" id="KW-1185">Reference proteome</keyword>
<dbReference type="GO" id="GO:0004788">
    <property type="term" value="F:thiamine diphosphokinase activity"/>
    <property type="evidence" value="ECO:0007669"/>
    <property type="project" value="UniProtKB-UniRule"/>
</dbReference>
<evidence type="ECO:0000256" key="3">
    <source>
        <dbReference type="ARBA" id="ARBA00022777"/>
    </source>
</evidence>
<evidence type="ECO:0000313" key="7">
    <source>
        <dbReference type="EMBL" id="SLN39737.1"/>
    </source>
</evidence>
<dbReference type="EMBL" id="FWFZ01000006">
    <property type="protein sequence ID" value="SLN39737.1"/>
    <property type="molecule type" value="Genomic_DNA"/>
</dbReference>
<organism evidence="7 8">
    <name type="scientific">Roseisalinus antarcticus</name>
    <dbReference type="NCBI Taxonomy" id="254357"/>
    <lineage>
        <taxon>Bacteria</taxon>
        <taxon>Pseudomonadati</taxon>
        <taxon>Pseudomonadota</taxon>
        <taxon>Alphaproteobacteria</taxon>
        <taxon>Rhodobacterales</taxon>
        <taxon>Roseobacteraceae</taxon>
        <taxon>Roseisalinus</taxon>
    </lineage>
</organism>
<keyword evidence="1" id="KW-0808">Transferase</keyword>
<name>A0A1Y5SFP5_9RHOB</name>